<dbReference type="InterPro" id="IPR007232">
    <property type="entry name" value="Rad52_Rad59_Rad22"/>
</dbReference>
<comment type="subcellular location">
    <subcellularLocation>
        <location evidence="5">Nucleus</location>
    </subcellularLocation>
</comment>
<sequence>MSRYTNISWDNVEYTVGSDVSGVDFSLREDWYNRPASKWAMRCIGLLQSKIEGFTCRIYRANRYGKHNISRMIPAHIIIQFANEAFGYNGWSTEVLDLAIAESPVDKDDEDLDKKLHTVSAHAVIKLTLKDGTNTEATGFGKASLLNKGDAYAKAKKEAINNALKKCLTSFENIIIQYEEDVANNFYTDGLYGSRMNG</sequence>
<comment type="similarity">
    <text evidence="1 5">Belongs to the RAD52 family.</text>
</comment>
<dbReference type="Pfam" id="PF04098">
    <property type="entry name" value="Rad52_Rad22"/>
    <property type="match status" value="1"/>
</dbReference>
<dbReference type="Gene3D" id="3.30.390.80">
    <property type="entry name" value="DNA repair protein Rad52/59/22"/>
    <property type="match status" value="1"/>
</dbReference>
<dbReference type="PIRSF" id="PIRSF022936">
    <property type="entry name" value="RAD59_fungi"/>
    <property type="match status" value="1"/>
</dbReference>
<dbReference type="InterPro" id="IPR042525">
    <property type="entry name" value="Rad52_Rad59_Rad22_sf"/>
</dbReference>
<evidence type="ECO:0000256" key="3">
    <source>
        <dbReference type="ARBA" id="ARBA00023172"/>
    </source>
</evidence>
<dbReference type="RefSeq" id="XP_017986908.1">
    <property type="nucleotide sequence ID" value="XM_018131204.1"/>
</dbReference>
<dbReference type="GO" id="GO:0005634">
    <property type="term" value="C:nucleus"/>
    <property type="evidence" value="ECO:0007669"/>
    <property type="project" value="UniProtKB-SubCell"/>
</dbReference>
<dbReference type="OrthoDB" id="206565at2759"/>
<accession>A0A0X8HR45</accession>
<keyword evidence="5" id="KW-0539">Nucleus</keyword>
<evidence type="ECO:0000313" key="7">
    <source>
        <dbReference type="Proteomes" id="UP000243052"/>
    </source>
</evidence>
<evidence type="ECO:0000256" key="4">
    <source>
        <dbReference type="ARBA" id="ARBA00023204"/>
    </source>
</evidence>
<protein>
    <recommendedName>
        <fullName evidence="5">DNA repair protein RAD59</fullName>
    </recommendedName>
</protein>
<evidence type="ECO:0000256" key="1">
    <source>
        <dbReference type="ARBA" id="ARBA00006638"/>
    </source>
</evidence>
<dbReference type="GeneID" id="28723138"/>
<keyword evidence="7" id="KW-1185">Reference proteome</keyword>
<keyword evidence="3 5" id="KW-0233">DNA recombination</keyword>
<keyword evidence="2 5" id="KW-0227">DNA damage</keyword>
<dbReference type="InterPro" id="IPR016810">
    <property type="entry name" value="Rad59"/>
</dbReference>
<dbReference type="Proteomes" id="UP000243052">
    <property type="component" value="Chromosome iii"/>
</dbReference>
<dbReference type="AlphaFoldDB" id="A0A0X8HR45"/>
<dbReference type="SUPFAM" id="SSF54768">
    <property type="entry name" value="dsRNA-binding domain-like"/>
    <property type="match status" value="1"/>
</dbReference>
<gene>
    <name evidence="6" type="ORF">AW171_hschr31774</name>
</gene>
<reference evidence="6 7" key="1">
    <citation type="submission" date="2016-01" db="EMBL/GenBank/DDBJ databases">
        <title>Genome sequence of the yeast Holleya sinecauda.</title>
        <authorList>
            <person name="Dietrich F.S."/>
        </authorList>
    </citation>
    <scope>NUCLEOTIDE SEQUENCE [LARGE SCALE GENOMIC DNA]</scope>
    <source>
        <strain evidence="6 7">ATCC 58844</strain>
    </source>
</reference>
<name>A0A0X8HR45_9SACH</name>
<dbReference type="GO" id="GO:0006312">
    <property type="term" value="P:mitotic recombination"/>
    <property type="evidence" value="ECO:0007669"/>
    <property type="project" value="TreeGrafter"/>
</dbReference>
<dbReference type="PANTHER" id="PTHR12132">
    <property type="entry name" value="DNA REPAIR AND RECOMBINATION PROTEIN RAD52, RAD59"/>
    <property type="match status" value="1"/>
</dbReference>
<dbReference type="STRING" id="45286.A0A0X8HR45"/>
<comment type="function">
    <text evidence="5">Involved in the repair of double-strand breaks in DNA during vegetative growth via recombination and single-strand annealing. Anneals complementary single-stranded DNA.</text>
</comment>
<dbReference type="GO" id="GO:0000724">
    <property type="term" value="P:double-strand break repair via homologous recombination"/>
    <property type="evidence" value="ECO:0007669"/>
    <property type="project" value="TreeGrafter"/>
</dbReference>
<keyword evidence="4 5" id="KW-0234">DNA repair</keyword>
<evidence type="ECO:0000256" key="2">
    <source>
        <dbReference type="ARBA" id="ARBA00022763"/>
    </source>
</evidence>
<comment type="subunit">
    <text evidence="5">Interacts with RAD51 and RAD52.</text>
</comment>
<proteinExistence type="inferred from homology"/>
<dbReference type="InterPro" id="IPR041247">
    <property type="entry name" value="Rad52_fam"/>
</dbReference>
<evidence type="ECO:0000313" key="6">
    <source>
        <dbReference type="EMBL" id="AMD19912.1"/>
    </source>
</evidence>
<evidence type="ECO:0000256" key="5">
    <source>
        <dbReference type="PIRNR" id="PIRNR022936"/>
    </source>
</evidence>
<dbReference type="GO" id="GO:0045002">
    <property type="term" value="P:double-strand break repair via single-strand annealing"/>
    <property type="evidence" value="ECO:0007669"/>
    <property type="project" value="InterPro"/>
</dbReference>
<dbReference type="EMBL" id="CP014243">
    <property type="protein sequence ID" value="AMD19912.1"/>
    <property type="molecule type" value="Genomic_DNA"/>
</dbReference>
<organism evidence="6 7">
    <name type="scientific">Eremothecium sinecaudum</name>
    <dbReference type="NCBI Taxonomy" id="45286"/>
    <lineage>
        <taxon>Eukaryota</taxon>
        <taxon>Fungi</taxon>
        <taxon>Dikarya</taxon>
        <taxon>Ascomycota</taxon>
        <taxon>Saccharomycotina</taxon>
        <taxon>Saccharomycetes</taxon>
        <taxon>Saccharomycetales</taxon>
        <taxon>Saccharomycetaceae</taxon>
        <taxon>Eremothecium</taxon>
    </lineage>
</organism>
<dbReference type="PANTHER" id="PTHR12132:SF2">
    <property type="entry name" value="DNA REPAIR PROTEIN RAD59"/>
    <property type="match status" value="1"/>
</dbReference>